<evidence type="ECO:0000313" key="3">
    <source>
        <dbReference type="Proteomes" id="UP001432128"/>
    </source>
</evidence>
<evidence type="ECO:0000313" key="2">
    <source>
        <dbReference type="EMBL" id="WUM21264.1"/>
    </source>
</evidence>
<sequence>MTRAADIDRPDVIASGAGRPLVLAHGAGGAVDLNFGDVIAALSARRRLVGVNYPGSGSTPRQSRPLELEALADGLVAAAVADGHDRFPILGLSLGCAVAVTAAQRHPDRVSGLFLTVGFARADAQIRLVVDVWRHLAATDPTTLARLLVALSSPHVLSTLDPAATERAVVDTAASLPDGGPDQALLAATLDITTDAAAVSVPTTVVVAGQDRIVLPTTTRALARTIPGARVLEYPDAGHIFTPSEASTWIDDIGDFLDTHGL</sequence>
<accession>A0AAU4K5G1</accession>
<name>A0AAU4K5G1_9NOCA</name>
<protein>
    <submittedName>
        <fullName evidence="2">Alpha/beta hydrolase</fullName>
    </submittedName>
</protein>
<keyword evidence="3" id="KW-1185">Reference proteome</keyword>
<dbReference type="Proteomes" id="UP001432128">
    <property type="component" value="Chromosome"/>
</dbReference>
<dbReference type="InterPro" id="IPR050266">
    <property type="entry name" value="AB_hydrolase_sf"/>
</dbReference>
<organism evidence="2 3">
    <name type="scientific">Williamsia herbipolensis</name>
    <dbReference type="NCBI Taxonomy" id="1603258"/>
    <lineage>
        <taxon>Bacteria</taxon>
        <taxon>Bacillati</taxon>
        <taxon>Actinomycetota</taxon>
        <taxon>Actinomycetes</taxon>
        <taxon>Mycobacteriales</taxon>
        <taxon>Nocardiaceae</taxon>
        <taxon>Williamsia</taxon>
    </lineage>
</organism>
<dbReference type="PANTHER" id="PTHR43798">
    <property type="entry name" value="MONOACYLGLYCEROL LIPASE"/>
    <property type="match status" value="1"/>
</dbReference>
<dbReference type="GO" id="GO:0016787">
    <property type="term" value="F:hydrolase activity"/>
    <property type="evidence" value="ECO:0007669"/>
    <property type="project" value="UniProtKB-KW"/>
</dbReference>
<evidence type="ECO:0000259" key="1">
    <source>
        <dbReference type="Pfam" id="PF00561"/>
    </source>
</evidence>
<keyword evidence="2" id="KW-0378">Hydrolase</keyword>
<dbReference type="InterPro" id="IPR000073">
    <property type="entry name" value="AB_hydrolase_1"/>
</dbReference>
<dbReference type="AlphaFoldDB" id="A0AAU4K5G1"/>
<gene>
    <name evidence="2" type="ORF">OG579_05560</name>
</gene>
<dbReference type="InterPro" id="IPR029058">
    <property type="entry name" value="AB_hydrolase_fold"/>
</dbReference>
<dbReference type="PRINTS" id="PR00111">
    <property type="entry name" value="ABHYDROLASE"/>
</dbReference>
<dbReference type="KEGG" id="whr:OG579_05560"/>
<dbReference type="PANTHER" id="PTHR43798:SF33">
    <property type="entry name" value="HYDROLASE, PUTATIVE (AFU_ORTHOLOGUE AFUA_2G14860)-RELATED"/>
    <property type="match status" value="1"/>
</dbReference>
<dbReference type="GO" id="GO:0016020">
    <property type="term" value="C:membrane"/>
    <property type="evidence" value="ECO:0007669"/>
    <property type="project" value="TreeGrafter"/>
</dbReference>
<dbReference type="SUPFAM" id="SSF53474">
    <property type="entry name" value="alpha/beta-Hydrolases"/>
    <property type="match status" value="1"/>
</dbReference>
<reference evidence="2 3" key="1">
    <citation type="submission" date="2022-10" db="EMBL/GenBank/DDBJ databases">
        <title>The complete genomes of actinobacterial strains from the NBC collection.</title>
        <authorList>
            <person name="Joergensen T.S."/>
            <person name="Alvarez Arevalo M."/>
            <person name="Sterndorff E.B."/>
            <person name="Faurdal D."/>
            <person name="Vuksanovic O."/>
            <person name="Mourched A.-S."/>
            <person name="Charusanti P."/>
            <person name="Shaw S."/>
            <person name="Blin K."/>
            <person name="Weber T."/>
        </authorList>
    </citation>
    <scope>NUCLEOTIDE SEQUENCE [LARGE SCALE GENOMIC DNA]</scope>
    <source>
        <strain evidence="2 3">NBC_00319</strain>
    </source>
</reference>
<dbReference type="RefSeq" id="WP_328858377.1">
    <property type="nucleotide sequence ID" value="NZ_CP108021.1"/>
</dbReference>
<proteinExistence type="predicted"/>
<dbReference type="EMBL" id="CP108021">
    <property type="protein sequence ID" value="WUM21264.1"/>
    <property type="molecule type" value="Genomic_DNA"/>
</dbReference>
<feature type="domain" description="AB hydrolase-1" evidence="1">
    <location>
        <begin position="20"/>
        <end position="241"/>
    </location>
</feature>
<dbReference type="Gene3D" id="3.40.50.1820">
    <property type="entry name" value="alpha/beta hydrolase"/>
    <property type="match status" value="1"/>
</dbReference>
<dbReference type="Pfam" id="PF00561">
    <property type="entry name" value="Abhydrolase_1"/>
    <property type="match status" value="1"/>
</dbReference>